<keyword evidence="4" id="KW-0378">Hydrolase</keyword>
<sequence length="370" mass="40745">MTFRVSRRALLLPWLIAMLSFVMVMSASSQNLSVQPLKIAGTVSSADWEAYRSRFVEDSGRVVDTANGNISHSEGQGYGLLLALAASDRRSFEQIWNFTFTELLIRDDGLAVWKWDPEAKPRVTDRNNATDGDLLIAYALAKAGEFWQEPRYTAAARKLAKAIGKNTFGHSGRSRVLLPGANGFGAGDRPDGPVVNLSYWVFEAFPVMAALAPEYEWNRVWRDGVLLLQQAASGRVRLPADWLSLQSGLQPKPADGFPPEFGYNSLRIPLYLLRAGMTDLEWLRALKQRWSAENEGVAVVNVVTGQAREQLADQGYAMLHAALACALDGTPVPAALRTFELSLYYPSTLYLLAKSLLGEKYPQCVSSAAP</sequence>
<dbReference type="SUPFAM" id="SSF48208">
    <property type="entry name" value="Six-hairpin glycosidases"/>
    <property type="match status" value="1"/>
</dbReference>
<dbReference type="RefSeq" id="WP_199048023.1">
    <property type="nucleotide sequence ID" value="NZ_JAELXT010000005.1"/>
</dbReference>
<evidence type="ECO:0000313" key="9">
    <source>
        <dbReference type="Proteomes" id="UP000620670"/>
    </source>
</evidence>
<accession>A0ABS0XZ05</accession>
<keyword evidence="6" id="KW-0326">Glycosidase</keyword>
<dbReference type="Gene3D" id="1.50.10.10">
    <property type="match status" value="1"/>
</dbReference>
<evidence type="ECO:0000256" key="4">
    <source>
        <dbReference type="ARBA" id="ARBA00022801"/>
    </source>
</evidence>
<dbReference type="PRINTS" id="PR00735">
    <property type="entry name" value="GLHYDRLASE8"/>
</dbReference>
<keyword evidence="7" id="KW-0119">Carbohydrate metabolism</keyword>
<proteinExistence type="inferred from homology"/>
<keyword evidence="7" id="KW-0624">Polysaccharide degradation</keyword>
<dbReference type="InterPro" id="IPR002037">
    <property type="entry name" value="Glyco_hydro_8"/>
</dbReference>
<dbReference type="Pfam" id="PF01270">
    <property type="entry name" value="Glyco_hydro_8"/>
    <property type="match status" value="1"/>
</dbReference>
<comment type="caution">
    <text evidence="8">The sequence shown here is derived from an EMBL/GenBank/DDBJ whole genome shotgun (WGS) entry which is preliminary data.</text>
</comment>
<name>A0ABS0XZ05_9HYPH</name>
<dbReference type="InterPro" id="IPR012341">
    <property type="entry name" value="6hp_glycosidase-like_sf"/>
</dbReference>
<evidence type="ECO:0000256" key="5">
    <source>
        <dbReference type="ARBA" id="ARBA00023001"/>
    </source>
</evidence>
<dbReference type="EMBL" id="JAELXT010000005">
    <property type="protein sequence ID" value="MBJ6125294.1"/>
    <property type="molecule type" value="Genomic_DNA"/>
</dbReference>
<protein>
    <recommendedName>
        <fullName evidence="3">cellulase</fullName>
        <ecNumber evidence="3">3.2.1.4</ecNumber>
    </recommendedName>
</protein>
<keyword evidence="9" id="KW-1185">Reference proteome</keyword>
<comment type="catalytic activity">
    <reaction evidence="1">
        <text>Endohydrolysis of (1-&gt;4)-beta-D-glucosidic linkages in cellulose, lichenin and cereal beta-D-glucans.</text>
        <dbReference type="EC" id="3.2.1.4"/>
    </reaction>
</comment>
<evidence type="ECO:0000256" key="6">
    <source>
        <dbReference type="ARBA" id="ARBA00023295"/>
    </source>
</evidence>
<dbReference type="Proteomes" id="UP000620670">
    <property type="component" value="Unassembled WGS sequence"/>
</dbReference>
<organism evidence="8 9">
    <name type="scientific">Microvirga splendida</name>
    <dbReference type="NCBI Taxonomy" id="2795727"/>
    <lineage>
        <taxon>Bacteria</taxon>
        <taxon>Pseudomonadati</taxon>
        <taxon>Pseudomonadota</taxon>
        <taxon>Alphaproteobacteria</taxon>
        <taxon>Hyphomicrobiales</taxon>
        <taxon>Methylobacteriaceae</taxon>
        <taxon>Microvirga</taxon>
    </lineage>
</organism>
<dbReference type="InterPro" id="IPR008928">
    <property type="entry name" value="6-hairpin_glycosidase_sf"/>
</dbReference>
<comment type="similarity">
    <text evidence="2">Belongs to the glycosyl hydrolase 8 (cellulase D) family.</text>
</comment>
<reference evidence="9" key="1">
    <citation type="submission" date="2020-12" db="EMBL/GenBank/DDBJ databases">
        <title>Hymenobacter sp.</title>
        <authorList>
            <person name="Kim M.K."/>
        </authorList>
    </citation>
    <scope>NUCLEOTIDE SEQUENCE [LARGE SCALE GENOMIC DNA]</scope>
    <source>
        <strain evidence="9">BT325</strain>
    </source>
</reference>
<keyword evidence="5" id="KW-0136">Cellulose degradation</keyword>
<evidence type="ECO:0000313" key="8">
    <source>
        <dbReference type="EMBL" id="MBJ6125294.1"/>
    </source>
</evidence>
<evidence type="ECO:0000256" key="2">
    <source>
        <dbReference type="ARBA" id="ARBA00009209"/>
    </source>
</evidence>
<evidence type="ECO:0000256" key="1">
    <source>
        <dbReference type="ARBA" id="ARBA00000966"/>
    </source>
</evidence>
<evidence type="ECO:0000256" key="3">
    <source>
        <dbReference type="ARBA" id="ARBA00012601"/>
    </source>
</evidence>
<gene>
    <name evidence="8" type="ORF">JAO75_07710</name>
</gene>
<dbReference type="EC" id="3.2.1.4" evidence="3"/>
<evidence type="ECO:0000256" key="7">
    <source>
        <dbReference type="ARBA" id="ARBA00023326"/>
    </source>
</evidence>